<comment type="caution">
    <text evidence="3">The sequence shown here is derived from an EMBL/GenBank/DDBJ whole genome shotgun (WGS) entry which is preliminary data.</text>
</comment>
<feature type="transmembrane region" description="Helical" evidence="1">
    <location>
        <begin position="324"/>
        <end position="348"/>
    </location>
</feature>
<feature type="transmembrane region" description="Helical" evidence="1">
    <location>
        <begin position="146"/>
        <end position="165"/>
    </location>
</feature>
<keyword evidence="1" id="KW-0472">Membrane</keyword>
<proteinExistence type="predicted"/>
<evidence type="ECO:0000256" key="1">
    <source>
        <dbReference type="SAM" id="Phobius"/>
    </source>
</evidence>
<sequence>MLELLPASAAMVFSLQSIVFMCIGLAVGLALGAIPGLGPSIGIGVLLPITFGLEPVAAMILLIGLYKGSLLGGTISAILLNTPGTSGAVATVIDGYPMSQKGFGKKALQGAILSSGFADICSDVFLIIGSVSLAGVALLFGPPEMFWVIIFALILTSTLSGQSMWKGFLSMGLGMLVGSVGRDPLVGTPRLGIGPDLGRINSLELVAVLIGLFAISEIFINLSTYKKSVSSKKSNNTTIYGPSINLSDIKESLKSFFIGTSTGTITGIIPGLGASAAAFLSYTITKSAYGGETKEGNFGEGVLPGVVSAESGNSAVSGSNMLPMFVLGIPGSSVAALLLAALGLQGITPGPGIFDDHGEVIYAIFLALIIANFINMIFANVMIKPLIWILKRDPKIVYPIVLFICMIGVYAVNNRMLDVGVTIGIGFLAYLMKKGSIPVAPMALAFILSGQLERGLRRSLQTSQGEWDIFISSSISQIGLVLCVLAVSLVVWQNLNNRRMKVEGDRIDEQDK</sequence>
<feature type="transmembrane region" description="Helical" evidence="1">
    <location>
        <begin position="12"/>
        <end position="34"/>
    </location>
</feature>
<feature type="transmembrane region" description="Helical" evidence="1">
    <location>
        <begin position="113"/>
        <end position="139"/>
    </location>
</feature>
<evidence type="ECO:0000313" key="3">
    <source>
        <dbReference type="EMBL" id="OWZ83216.1"/>
    </source>
</evidence>
<evidence type="ECO:0000313" key="4">
    <source>
        <dbReference type="Proteomes" id="UP000214588"/>
    </source>
</evidence>
<feature type="transmembrane region" description="Helical" evidence="1">
    <location>
        <begin position="395"/>
        <end position="413"/>
    </location>
</feature>
<dbReference type="AlphaFoldDB" id="A0A226BW35"/>
<dbReference type="PANTHER" id="PTHR35342">
    <property type="entry name" value="TRICARBOXYLIC TRANSPORT PROTEIN"/>
    <property type="match status" value="1"/>
</dbReference>
<dbReference type="EMBL" id="NIQC01000024">
    <property type="protein sequence ID" value="OWZ83216.1"/>
    <property type="molecule type" value="Genomic_DNA"/>
</dbReference>
<feature type="transmembrane region" description="Helical" evidence="1">
    <location>
        <begin position="70"/>
        <end position="93"/>
    </location>
</feature>
<dbReference type="RefSeq" id="WP_089024120.1">
    <property type="nucleotide sequence ID" value="NZ_NIQC01000024.1"/>
</dbReference>
<feature type="transmembrane region" description="Helical" evidence="1">
    <location>
        <begin position="360"/>
        <end position="383"/>
    </location>
</feature>
<dbReference type="Pfam" id="PF01970">
    <property type="entry name" value="TctA"/>
    <property type="match status" value="1"/>
</dbReference>
<accession>A0A226BW35</accession>
<feature type="domain" description="DUF112" evidence="2">
    <location>
        <begin position="18"/>
        <end position="443"/>
    </location>
</feature>
<keyword evidence="1" id="KW-0812">Transmembrane</keyword>
<keyword evidence="4" id="KW-1185">Reference proteome</keyword>
<dbReference type="PANTHER" id="PTHR35342:SF5">
    <property type="entry name" value="TRICARBOXYLIC TRANSPORT PROTEIN"/>
    <property type="match status" value="1"/>
</dbReference>
<dbReference type="Proteomes" id="UP000214588">
    <property type="component" value="Unassembled WGS sequence"/>
</dbReference>
<gene>
    <name evidence="3" type="ORF">CDO51_09980</name>
</gene>
<dbReference type="OrthoDB" id="9781349at2"/>
<feature type="transmembrane region" description="Helical" evidence="1">
    <location>
        <begin position="469"/>
        <end position="492"/>
    </location>
</feature>
<name>A0A226BW35_9FIRM</name>
<feature type="transmembrane region" description="Helical" evidence="1">
    <location>
        <begin position="419"/>
        <end position="448"/>
    </location>
</feature>
<organism evidence="3 4">
    <name type="scientific">Natranaerobius trueperi</name>
    <dbReference type="NCBI Taxonomy" id="759412"/>
    <lineage>
        <taxon>Bacteria</taxon>
        <taxon>Bacillati</taxon>
        <taxon>Bacillota</taxon>
        <taxon>Clostridia</taxon>
        <taxon>Natranaerobiales</taxon>
        <taxon>Natranaerobiaceae</taxon>
        <taxon>Natranaerobius</taxon>
    </lineage>
</organism>
<evidence type="ECO:0000259" key="2">
    <source>
        <dbReference type="Pfam" id="PF01970"/>
    </source>
</evidence>
<feature type="transmembrane region" description="Helical" evidence="1">
    <location>
        <begin position="40"/>
        <end position="63"/>
    </location>
</feature>
<feature type="transmembrane region" description="Helical" evidence="1">
    <location>
        <begin position="205"/>
        <end position="225"/>
    </location>
</feature>
<reference evidence="3 4" key="1">
    <citation type="submission" date="2017-06" db="EMBL/GenBank/DDBJ databases">
        <title>Draft Genome Sequence of Natranaerobius trueperi halophilic, alkalithermophilic bacteria from soda lakes.</title>
        <authorList>
            <person name="Zhao B."/>
        </authorList>
    </citation>
    <scope>NUCLEOTIDE SEQUENCE [LARGE SCALE GENOMIC DNA]</scope>
    <source>
        <strain evidence="3 4">DSM 18760</strain>
    </source>
</reference>
<protein>
    <submittedName>
        <fullName evidence="3">C4-dicarboxylate ABC transporter permease</fullName>
    </submittedName>
</protein>
<dbReference type="InterPro" id="IPR002823">
    <property type="entry name" value="DUF112_TM"/>
</dbReference>
<keyword evidence="1" id="KW-1133">Transmembrane helix</keyword>